<keyword evidence="3" id="KW-1185">Reference proteome</keyword>
<evidence type="ECO:0008006" key="4">
    <source>
        <dbReference type="Google" id="ProtNLM"/>
    </source>
</evidence>
<dbReference type="AlphaFoldDB" id="A0AAV4G9S5"/>
<comment type="caution">
    <text evidence="2">The sequence shown here is derived from an EMBL/GenBank/DDBJ whole genome shotgun (WGS) entry which is preliminary data.</text>
</comment>
<dbReference type="EMBL" id="BMAT01004864">
    <property type="protein sequence ID" value="GFR81974.1"/>
    <property type="molecule type" value="Genomic_DNA"/>
</dbReference>
<sequence>MADNIPLKQIYKEAPRTRKLRSRNLFYNAKIENLNATEEWRKEWENNIPTGGGILTNPTQPLPDFTTLKRKQGGDNQPTSDKTYKNRQMIRKGKLKGSQMCQRCSKAPETTDHIVLNCPVTKLDGGYETVHNADGDLVAWINKYNLEV</sequence>
<name>A0AAV4G9S5_9GAST</name>
<organism evidence="2 3">
    <name type="scientific">Elysia marginata</name>
    <dbReference type="NCBI Taxonomy" id="1093978"/>
    <lineage>
        <taxon>Eukaryota</taxon>
        <taxon>Metazoa</taxon>
        <taxon>Spiralia</taxon>
        <taxon>Lophotrochozoa</taxon>
        <taxon>Mollusca</taxon>
        <taxon>Gastropoda</taxon>
        <taxon>Heterobranchia</taxon>
        <taxon>Euthyneura</taxon>
        <taxon>Panpulmonata</taxon>
        <taxon>Sacoglossa</taxon>
        <taxon>Placobranchoidea</taxon>
        <taxon>Plakobranchidae</taxon>
        <taxon>Elysia</taxon>
    </lineage>
</organism>
<evidence type="ECO:0000313" key="3">
    <source>
        <dbReference type="Proteomes" id="UP000762676"/>
    </source>
</evidence>
<accession>A0AAV4G9S5</accession>
<protein>
    <recommendedName>
        <fullName evidence="4">Reverse transcriptase zinc-binding domain-containing protein</fullName>
    </recommendedName>
</protein>
<proteinExistence type="predicted"/>
<evidence type="ECO:0000313" key="2">
    <source>
        <dbReference type="EMBL" id="GFR81974.1"/>
    </source>
</evidence>
<gene>
    <name evidence="2" type="ORF">ElyMa_002354400</name>
</gene>
<feature type="region of interest" description="Disordered" evidence="1">
    <location>
        <begin position="48"/>
        <end position="82"/>
    </location>
</feature>
<evidence type="ECO:0000256" key="1">
    <source>
        <dbReference type="SAM" id="MobiDB-lite"/>
    </source>
</evidence>
<dbReference type="Proteomes" id="UP000762676">
    <property type="component" value="Unassembled WGS sequence"/>
</dbReference>
<reference evidence="2 3" key="1">
    <citation type="journal article" date="2021" name="Elife">
        <title>Chloroplast acquisition without the gene transfer in kleptoplastic sea slugs, Plakobranchus ocellatus.</title>
        <authorList>
            <person name="Maeda T."/>
            <person name="Takahashi S."/>
            <person name="Yoshida T."/>
            <person name="Shimamura S."/>
            <person name="Takaki Y."/>
            <person name="Nagai Y."/>
            <person name="Toyoda A."/>
            <person name="Suzuki Y."/>
            <person name="Arimoto A."/>
            <person name="Ishii H."/>
            <person name="Satoh N."/>
            <person name="Nishiyama T."/>
            <person name="Hasebe M."/>
            <person name="Maruyama T."/>
            <person name="Minagawa J."/>
            <person name="Obokata J."/>
            <person name="Shigenobu S."/>
        </authorList>
    </citation>
    <scope>NUCLEOTIDE SEQUENCE [LARGE SCALE GENOMIC DNA]</scope>
</reference>